<evidence type="ECO:0000256" key="1">
    <source>
        <dbReference type="SAM" id="MobiDB-lite"/>
    </source>
</evidence>
<feature type="region of interest" description="Disordered" evidence="1">
    <location>
        <begin position="110"/>
        <end position="134"/>
    </location>
</feature>
<feature type="compositionally biased region" description="Basic and acidic residues" evidence="1">
    <location>
        <begin position="115"/>
        <end position="134"/>
    </location>
</feature>
<organism evidence="3 4">
    <name type="scientific">Triparma columacea</name>
    <dbReference type="NCBI Taxonomy" id="722753"/>
    <lineage>
        <taxon>Eukaryota</taxon>
        <taxon>Sar</taxon>
        <taxon>Stramenopiles</taxon>
        <taxon>Ochrophyta</taxon>
        <taxon>Bolidophyceae</taxon>
        <taxon>Parmales</taxon>
        <taxon>Triparmaceae</taxon>
        <taxon>Triparma</taxon>
    </lineage>
</organism>
<dbReference type="Pfam" id="PF08123">
    <property type="entry name" value="DOT1"/>
    <property type="match status" value="1"/>
</dbReference>
<gene>
    <name evidence="3" type="ORF">TrCOL_g13165</name>
</gene>
<evidence type="ECO:0000313" key="3">
    <source>
        <dbReference type="EMBL" id="GMI47523.1"/>
    </source>
</evidence>
<dbReference type="OrthoDB" id="443402at2759"/>
<dbReference type="InterPro" id="IPR025789">
    <property type="entry name" value="DOT1_dom"/>
</dbReference>
<dbReference type="Gene3D" id="3.40.50.150">
    <property type="entry name" value="Vaccinia Virus protein VP39"/>
    <property type="match status" value="1"/>
</dbReference>
<evidence type="ECO:0000259" key="2">
    <source>
        <dbReference type="Pfam" id="PF08123"/>
    </source>
</evidence>
<dbReference type="SUPFAM" id="SSF53335">
    <property type="entry name" value="S-adenosyl-L-methionine-dependent methyltransferases"/>
    <property type="match status" value="1"/>
</dbReference>
<protein>
    <recommendedName>
        <fullName evidence="2">DOT1 domain-containing protein</fullName>
    </recommendedName>
</protein>
<dbReference type="InterPro" id="IPR029063">
    <property type="entry name" value="SAM-dependent_MTases_sf"/>
</dbReference>
<keyword evidence="4" id="KW-1185">Reference proteome</keyword>
<comment type="caution">
    <text evidence="3">The sequence shown here is derived from an EMBL/GenBank/DDBJ whole genome shotgun (WGS) entry which is preliminary data.</text>
</comment>
<dbReference type="Proteomes" id="UP001165065">
    <property type="component" value="Unassembled WGS sequence"/>
</dbReference>
<proteinExistence type="predicted"/>
<feature type="domain" description="DOT1" evidence="2">
    <location>
        <begin position="235"/>
        <end position="382"/>
    </location>
</feature>
<accession>A0A9W7GP35</accession>
<name>A0A9W7GP35_9STRA</name>
<reference evidence="4" key="1">
    <citation type="journal article" date="2023" name="Commun. Biol.">
        <title>Genome analysis of Parmales, the sister group of diatoms, reveals the evolutionary specialization of diatoms from phago-mixotrophs to photoautotrophs.</title>
        <authorList>
            <person name="Ban H."/>
            <person name="Sato S."/>
            <person name="Yoshikawa S."/>
            <person name="Yamada K."/>
            <person name="Nakamura Y."/>
            <person name="Ichinomiya M."/>
            <person name="Sato N."/>
            <person name="Blanc-Mathieu R."/>
            <person name="Endo H."/>
            <person name="Kuwata A."/>
            <person name="Ogata H."/>
        </authorList>
    </citation>
    <scope>NUCLEOTIDE SEQUENCE [LARGE SCALE GENOMIC DNA]</scope>
</reference>
<dbReference type="GO" id="GO:0031151">
    <property type="term" value="F:histone H3K79 methyltransferase activity"/>
    <property type="evidence" value="ECO:0007669"/>
    <property type="project" value="InterPro"/>
</dbReference>
<evidence type="ECO:0000313" key="4">
    <source>
        <dbReference type="Proteomes" id="UP001165065"/>
    </source>
</evidence>
<dbReference type="EMBL" id="BRYA01000348">
    <property type="protein sequence ID" value="GMI47523.1"/>
    <property type="molecule type" value="Genomic_DNA"/>
</dbReference>
<sequence length="416" mass="47665">MTPPLPTRGFKLLDMSDQTTSQVQSFSNLSSALESQGLGEKAFVPPVCNALNSPKVHGVYYLGDARDRPMSSGEPWTENEYGRLVMLTARYDVTKAHRWKEISYALAVNPNPESQESREKKEKDQKKLEEKNKDKKRAEDVIKEDCYYCHGCGEPNKIKKDSCDSCGTFNVLRSPEECFQQLPVLYYKYKEKVNKLEDTVKLKGRIGTCFEQYGIPLVKEASQRERTESKLGGEEWVYGEMSLEEFNLMLQRCRRIFGHMPQGQNGVFWDLGCGVGKLCVAAGCFHPFTQCWGGEGLRSLVQMGDKMIEDWRRSEAHTKDAEYFKDIMFRLVTCDITENDGWVDNTTVCFCHCTCFSDEMMDTIAEKARGMNVGCLFITITKPLPDEKLWYKIGEDVIEMTWGKAKIFFHEKIAIR</sequence>
<dbReference type="AlphaFoldDB" id="A0A9W7GP35"/>